<dbReference type="GO" id="GO:0017001">
    <property type="term" value="P:antibiotic catabolic process"/>
    <property type="evidence" value="ECO:0007669"/>
    <property type="project" value="UniProtKB-ARBA"/>
</dbReference>
<dbReference type="Pfam" id="PF00753">
    <property type="entry name" value="Lactamase_B"/>
    <property type="match status" value="1"/>
</dbReference>
<gene>
    <name evidence="3" type="ORF">NS331_14990</name>
</gene>
<dbReference type="InterPro" id="IPR001279">
    <property type="entry name" value="Metallo-B-lactamas"/>
</dbReference>
<dbReference type="PATRIC" id="fig|433924.3.peg.5165"/>
<dbReference type="Proteomes" id="UP000072741">
    <property type="component" value="Unassembled WGS sequence"/>
</dbReference>
<organism evidence="3 4">
    <name type="scientific">Pseudacidovorax intermedius</name>
    <dbReference type="NCBI Taxonomy" id="433924"/>
    <lineage>
        <taxon>Bacteria</taxon>
        <taxon>Pseudomonadati</taxon>
        <taxon>Pseudomonadota</taxon>
        <taxon>Betaproteobacteria</taxon>
        <taxon>Burkholderiales</taxon>
        <taxon>Comamonadaceae</taxon>
        <taxon>Pseudacidovorax</taxon>
    </lineage>
</organism>
<dbReference type="InterPro" id="IPR036866">
    <property type="entry name" value="RibonucZ/Hydroxyglut_hydro"/>
</dbReference>
<proteinExistence type="inferred from homology"/>
<comment type="caution">
    <text evidence="3">The sequence shown here is derived from an EMBL/GenBank/DDBJ whole genome shotgun (WGS) entry which is preliminary data.</text>
</comment>
<evidence type="ECO:0000313" key="3">
    <source>
        <dbReference type="EMBL" id="KTT19209.1"/>
    </source>
</evidence>
<dbReference type="SUPFAM" id="SSF56281">
    <property type="entry name" value="Metallo-hydrolase/oxidoreductase"/>
    <property type="match status" value="1"/>
</dbReference>
<evidence type="ECO:0000256" key="1">
    <source>
        <dbReference type="ARBA" id="ARBA00005250"/>
    </source>
</evidence>
<name>A0A147GRI9_9BURK</name>
<evidence type="ECO:0000259" key="2">
    <source>
        <dbReference type="SMART" id="SM00849"/>
    </source>
</evidence>
<comment type="similarity">
    <text evidence="1">Belongs to the metallo-beta-lactamase superfamily. Class-B beta-lactamase family.</text>
</comment>
<protein>
    <submittedName>
        <fullName evidence="3">Beta-lactamase</fullName>
    </submittedName>
</protein>
<keyword evidence="4" id="KW-1185">Reference proteome</keyword>
<dbReference type="AlphaFoldDB" id="A0A147GRI9"/>
<accession>A0A147GRI9</accession>
<dbReference type="CDD" id="cd06262">
    <property type="entry name" value="metallo-hydrolase-like_MBL-fold"/>
    <property type="match status" value="1"/>
</dbReference>
<feature type="domain" description="Metallo-beta-lactamase" evidence="2">
    <location>
        <begin position="22"/>
        <end position="207"/>
    </location>
</feature>
<sequence>MPGMDMAWLPAQVLVFERGWLSSNNVLLLGREDAVLVDTGYCTHAAQTLALVGDALEGRPLHRIVNTHLHSDHCGGNAALQQAYPGLRTSIPAGELAAVRAWDDGALTYASTGQQCPRFLATDGLRPGDTLTMGDLPWEVHGAPGHDPQELMLRQPDHGILISADALWQNGYGVVFPELEGEPGFEDVGRTLDLIERLRPRVIIPGHGGIFTDVEQALARARRRLAHQCADPQAHAWHALKVLLKFKLLEQGRMPSSSLLSWASAMPYAAGLGSRYFEGEPVASLVERALGSLMKSGALRREGQDVIDC</sequence>
<dbReference type="Gene3D" id="3.60.15.10">
    <property type="entry name" value="Ribonuclease Z/Hydroxyacylglutathione hydrolase-like"/>
    <property type="match status" value="1"/>
</dbReference>
<dbReference type="EMBL" id="LDSL01000095">
    <property type="protein sequence ID" value="KTT19209.1"/>
    <property type="molecule type" value="Genomic_DNA"/>
</dbReference>
<dbReference type="OrthoDB" id="2971563at2"/>
<dbReference type="PANTHER" id="PTHR42951">
    <property type="entry name" value="METALLO-BETA-LACTAMASE DOMAIN-CONTAINING"/>
    <property type="match status" value="1"/>
</dbReference>
<evidence type="ECO:0000313" key="4">
    <source>
        <dbReference type="Proteomes" id="UP000072741"/>
    </source>
</evidence>
<reference evidence="3 4" key="1">
    <citation type="journal article" date="2016" name="Front. Microbiol.">
        <title>Genomic Resource of Rice Seed Associated Bacteria.</title>
        <authorList>
            <person name="Midha S."/>
            <person name="Bansal K."/>
            <person name="Sharma S."/>
            <person name="Kumar N."/>
            <person name="Patil P.P."/>
            <person name="Chaudhry V."/>
            <person name="Patil P.B."/>
        </authorList>
    </citation>
    <scope>NUCLEOTIDE SEQUENCE [LARGE SCALE GENOMIC DNA]</scope>
    <source>
        <strain evidence="3 4">NS331</strain>
    </source>
</reference>
<dbReference type="SMART" id="SM00849">
    <property type="entry name" value="Lactamase_B"/>
    <property type="match status" value="1"/>
</dbReference>
<dbReference type="InterPro" id="IPR050855">
    <property type="entry name" value="NDM-1-like"/>
</dbReference>
<dbReference type="PANTHER" id="PTHR42951:SF4">
    <property type="entry name" value="ACYL-COENZYME A THIOESTERASE MBLAC2"/>
    <property type="match status" value="1"/>
</dbReference>